<dbReference type="SUPFAM" id="SSF48498">
    <property type="entry name" value="Tetracyclin repressor-like, C-terminal domain"/>
    <property type="match status" value="1"/>
</dbReference>
<dbReference type="Pfam" id="PF17920">
    <property type="entry name" value="TetR_C_16"/>
    <property type="match status" value="1"/>
</dbReference>
<reference evidence="4 5" key="1">
    <citation type="submission" date="2012-06" db="EMBL/GenBank/DDBJ databases">
        <title>Complete genome sequence of Corynebacterium terpenotabidum Y-11 (=DSM 44721).</title>
        <authorList>
            <person name="Ruckert C."/>
            <person name="Albersmeier A."/>
            <person name="Al-Dilaimi A."/>
            <person name="Szczepanowski R."/>
            <person name="Kalinowski J."/>
        </authorList>
    </citation>
    <scope>NUCLEOTIDE SEQUENCE [LARGE SCALE GENOMIC DNA]</scope>
    <source>
        <strain evidence="4 5">Y-11</strain>
    </source>
</reference>
<dbReference type="InterPro" id="IPR001647">
    <property type="entry name" value="HTH_TetR"/>
</dbReference>
<feature type="domain" description="HTH tetR-type" evidence="3">
    <location>
        <begin position="14"/>
        <end position="74"/>
    </location>
</feature>
<dbReference type="KEGG" id="cter:A606_01395"/>
<evidence type="ECO:0000259" key="3">
    <source>
        <dbReference type="PROSITE" id="PS50977"/>
    </source>
</evidence>
<dbReference type="Proteomes" id="UP000014809">
    <property type="component" value="Chromosome"/>
</dbReference>
<dbReference type="GO" id="GO:0003700">
    <property type="term" value="F:DNA-binding transcription factor activity"/>
    <property type="evidence" value="ECO:0007669"/>
    <property type="project" value="TreeGrafter"/>
</dbReference>
<dbReference type="Pfam" id="PF00440">
    <property type="entry name" value="TetR_N"/>
    <property type="match status" value="1"/>
</dbReference>
<dbReference type="SUPFAM" id="SSF46689">
    <property type="entry name" value="Homeodomain-like"/>
    <property type="match status" value="1"/>
</dbReference>
<dbReference type="eggNOG" id="COG1309">
    <property type="taxonomic scope" value="Bacteria"/>
</dbReference>
<dbReference type="InterPro" id="IPR023772">
    <property type="entry name" value="DNA-bd_HTH_TetR-type_CS"/>
</dbReference>
<dbReference type="HOGENOM" id="CLU_069356_10_0_11"/>
<keyword evidence="1 2" id="KW-0238">DNA-binding</keyword>
<evidence type="ECO:0000313" key="4">
    <source>
        <dbReference type="EMBL" id="AGP29934.1"/>
    </source>
</evidence>
<evidence type="ECO:0000256" key="1">
    <source>
        <dbReference type="ARBA" id="ARBA00023125"/>
    </source>
</evidence>
<dbReference type="PROSITE" id="PS01081">
    <property type="entry name" value="HTH_TETR_1"/>
    <property type="match status" value="1"/>
</dbReference>
<dbReference type="Gene3D" id="1.10.357.10">
    <property type="entry name" value="Tetracycline Repressor, domain 2"/>
    <property type="match status" value="1"/>
</dbReference>
<proteinExistence type="predicted"/>
<dbReference type="PROSITE" id="PS50977">
    <property type="entry name" value="HTH_TETR_2"/>
    <property type="match status" value="1"/>
</dbReference>
<dbReference type="InterPro" id="IPR009057">
    <property type="entry name" value="Homeodomain-like_sf"/>
</dbReference>
<dbReference type="RefSeq" id="WP_020440299.1">
    <property type="nucleotide sequence ID" value="NC_021663.1"/>
</dbReference>
<dbReference type="InterPro" id="IPR050109">
    <property type="entry name" value="HTH-type_TetR-like_transc_reg"/>
</dbReference>
<evidence type="ECO:0000256" key="2">
    <source>
        <dbReference type="PROSITE-ProRule" id="PRU00335"/>
    </source>
</evidence>
<gene>
    <name evidence="4" type="ORF">A606_01395</name>
</gene>
<dbReference type="InterPro" id="IPR036271">
    <property type="entry name" value="Tet_transcr_reg_TetR-rel_C_sf"/>
</dbReference>
<dbReference type="AlphaFoldDB" id="S4XBV1"/>
<name>S4XBV1_9CORY</name>
<dbReference type="InterPro" id="IPR041678">
    <property type="entry name" value="TetR_C_16"/>
</dbReference>
<dbReference type="PRINTS" id="PR00455">
    <property type="entry name" value="HTHTETR"/>
</dbReference>
<feature type="DNA-binding region" description="H-T-H motif" evidence="2">
    <location>
        <begin position="37"/>
        <end position="56"/>
    </location>
</feature>
<dbReference type="Gene3D" id="1.10.10.60">
    <property type="entry name" value="Homeodomain-like"/>
    <property type="match status" value="1"/>
</dbReference>
<dbReference type="GO" id="GO:0000976">
    <property type="term" value="F:transcription cis-regulatory region binding"/>
    <property type="evidence" value="ECO:0007669"/>
    <property type="project" value="TreeGrafter"/>
</dbReference>
<dbReference type="PATRIC" id="fig|1200352.3.peg.279"/>
<evidence type="ECO:0000313" key="5">
    <source>
        <dbReference type="Proteomes" id="UP000014809"/>
    </source>
</evidence>
<dbReference type="PANTHER" id="PTHR30055">
    <property type="entry name" value="HTH-TYPE TRANSCRIPTIONAL REGULATOR RUTR"/>
    <property type="match status" value="1"/>
</dbReference>
<protein>
    <submittedName>
        <fullName evidence="4">Putative regulatory protein</fullName>
    </submittedName>
</protein>
<sequence length="189" mass="20345">MGTGQRTGRRPGNPDTRTQILAAAQTLFAEKGFRTTTLRSIADAAGVNVALISHYFGGKQQLFDAIQEFPSDVLRSVTDAIAGDSDGMGERITRAYLGVWEDEDLRPRLLALVRSSASEDAGLDRMREVITGALVGDGHRQLSYAMAQLFGIAMLRYVTCVPAVADVPFEQLVADIAPAVQLHINRAGA</sequence>
<accession>S4XBV1</accession>
<organism evidence="4 5">
    <name type="scientific">Corynebacterium terpenotabidum Y-11</name>
    <dbReference type="NCBI Taxonomy" id="1200352"/>
    <lineage>
        <taxon>Bacteria</taxon>
        <taxon>Bacillati</taxon>
        <taxon>Actinomycetota</taxon>
        <taxon>Actinomycetes</taxon>
        <taxon>Mycobacteriales</taxon>
        <taxon>Corynebacteriaceae</taxon>
        <taxon>Corynebacterium</taxon>
    </lineage>
</organism>
<dbReference type="PANTHER" id="PTHR30055:SF235">
    <property type="entry name" value="TRANSCRIPTIONAL REGULATORY PROTEIN"/>
    <property type="match status" value="1"/>
</dbReference>
<dbReference type="EMBL" id="CP003696">
    <property type="protein sequence ID" value="AGP29934.1"/>
    <property type="molecule type" value="Genomic_DNA"/>
</dbReference>
<dbReference type="STRING" id="1200352.A606_01395"/>
<keyword evidence="5" id="KW-1185">Reference proteome</keyword>